<evidence type="ECO:0000313" key="1">
    <source>
        <dbReference type="EMBL" id="CAB4169497.1"/>
    </source>
</evidence>
<accession>A0A6J5RLX7</accession>
<reference evidence="2" key="1">
    <citation type="submission" date="2020-05" db="EMBL/GenBank/DDBJ databases">
        <authorList>
            <person name="Chiriac C."/>
            <person name="Salcher M."/>
            <person name="Ghai R."/>
            <person name="Kavagutti S V."/>
        </authorList>
    </citation>
    <scope>NUCLEOTIDE SEQUENCE</scope>
</reference>
<name>A0A6J5RLX7_9CAUD</name>
<evidence type="ECO:0000313" key="2">
    <source>
        <dbReference type="EMBL" id="CAB4198393.1"/>
    </source>
</evidence>
<dbReference type="EMBL" id="LR797254">
    <property type="protein sequence ID" value="CAB4198393.1"/>
    <property type="molecule type" value="Genomic_DNA"/>
</dbReference>
<proteinExistence type="predicted"/>
<organism evidence="2">
    <name type="scientific">uncultured Caudovirales phage</name>
    <dbReference type="NCBI Taxonomy" id="2100421"/>
    <lineage>
        <taxon>Viruses</taxon>
        <taxon>Duplodnaviria</taxon>
        <taxon>Heunggongvirae</taxon>
        <taxon>Uroviricota</taxon>
        <taxon>Caudoviricetes</taxon>
        <taxon>Peduoviridae</taxon>
        <taxon>Maltschvirus</taxon>
        <taxon>Maltschvirus maltsch</taxon>
    </lineage>
</organism>
<dbReference type="EMBL" id="LR796844">
    <property type="protein sequence ID" value="CAB4169497.1"/>
    <property type="molecule type" value="Genomic_DNA"/>
</dbReference>
<protein>
    <submittedName>
        <fullName evidence="2">Uncharacterized protein</fullName>
    </submittedName>
</protein>
<sequence length="59" mass="6468">MKASQSNKRVGVHYQEDDTCLDCFKAIKGEGSFTYITADELALGETFCSQCGDSLAERV</sequence>
<gene>
    <name evidence="2" type="ORF">UFOVP1305_80</name>
    <name evidence="1" type="ORF">UFOVP896_25</name>
</gene>